<accession>A0ABP3FNA8</accession>
<dbReference type="InterPro" id="IPR050107">
    <property type="entry name" value="ABC_carbohydrate_import_ATPase"/>
</dbReference>
<proteinExistence type="predicted"/>
<dbReference type="PANTHER" id="PTHR43790">
    <property type="entry name" value="CARBOHYDRATE TRANSPORT ATP-BINDING PROTEIN MG119-RELATED"/>
    <property type="match status" value="1"/>
</dbReference>
<evidence type="ECO:0000256" key="1">
    <source>
        <dbReference type="ARBA" id="ARBA00022448"/>
    </source>
</evidence>
<protein>
    <submittedName>
        <fullName evidence="6">Sugar ABC transporter ATP-binding protein</fullName>
    </submittedName>
</protein>
<keyword evidence="7" id="KW-1185">Reference proteome</keyword>
<dbReference type="PANTHER" id="PTHR43790:SF9">
    <property type="entry name" value="GALACTOFURANOSE TRANSPORTER ATP-BINDING PROTEIN YTFR"/>
    <property type="match status" value="1"/>
</dbReference>
<sequence length="503" mass="52599">MEVTPVVSVSGLSKRYGATWALRDVSLEIAPGEVLGLIGVNGAGKSTLIKILSGVTRPTGGEIRVDGTPVDLRDPLRAQEAGLQTVHQDIDAGVVSGADVAANLTLDALAPGRSGVFVSRDRTRAAARAIAEAARLDVPLDAPVESLPAGVRQQIVIARVLSRRPRVLILDEPTSALSAAEIRVLIAMVRRLAADGVAVLYVSHRLSEIQELCDRVAVLRDGAIRRVFATPVEGPRLVEAMLGGEVGALTHEVRDGGEPVLRATGLRTRPGAAPLDLTVRAGEVVGVTGLVGSGKTELLEQLYGARPLVSGALDLDGRPYRPRDPGAAAAAGVAFVAEEREAQAVLPGWSVRAHVTLPRLRDHSRIGLLSRRSESAAARRVIEVFGVRGPGPEAEIGALSGGNQQKVVVGRWLEGRCRLLLLDEPFRGVDVGARADIARRIRERAGALGVVIASSDPQEVLQVADRVIVLHDGVRTGEVSAADASADRLATLMAGGADEGGGT</sequence>
<dbReference type="CDD" id="cd03216">
    <property type="entry name" value="ABC_Carb_Monos_I"/>
    <property type="match status" value="1"/>
</dbReference>
<comment type="caution">
    <text evidence="6">The sequence shown here is derived from an EMBL/GenBank/DDBJ whole genome shotgun (WGS) entry which is preliminary data.</text>
</comment>
<dbReference type="PROSITE" id="PS50893">
    <property type="entry name" value="ABC_TRANSPORTER_2"/>
    <property type="match status" value="2"/>
</dbReference>
<dbReference type="RefSeq" id="WP_252800181.1">
    <property type="nucleotide sequence ID" value="NZ_BAAABM010000007.1"/>
</dbReference>
<keyword evidence="2" id="KW-0677">Repeat</keyword>
<dbReference type="SMART" id="SM00382">
    <property type="entry name" value="AAA"/>
    <property type="match status" value="2"/>
</dbReference>
<evidence type="ECO:0000259" key="5">
    <source>
        <dbReference type="PROSITE" id="PS50893"/>
    </source>
</evidence>
<evidence type="ECO:0000313" key="7">
    <source>
        <dbReference type="Proteomes" id="UP001501822"/>
    </source>
</evidence>
<dbReference type="GO" id="GO:0005524">
    <property type="term" value="F:ATP binding"/>
    <property type="evidence" value="ECO:0007669"/>
    <property type="project" value="UniProtKB-KW"/>
</dbReference>
<dbReference type="EMBL" id="BAAABM010000007">
    <property type="protein sequence ID" value="GAA0319272.1"/>
    <property type="molecule type" value="Genomic_DNA"/>
</dbReference>
<keyword evidence="4 6" id="KW-0067">ATP-binding</keyword>
<dbReference type="InterPro" id="IPR017871">
    <property type="entry name" value="ABC_transporter-like_CS"/>
</dbReference>
<evidence type="ECO:0000256" key="3">
    <source>
        <dbReference type="ARBA" id="ARBA00022741"/>
    </source>
</evidence>
<feature type="domain" description="ABC transporter" evidence="5">
    <location>
        <begin position="7"/>
        <end position="246"/>
    </location>
</feature>
<name>A0ABP3FNA8_9ACTN</name>
<evidence type="ECO:0000256" key="2">
    <source>
        <dbReference type="ARBA" id="ARBA00022737"/>
    </source>
</evidence>
<evidence type="ECO:0000256" key="4">
    <source>
        <dbReference type="ARBA" id="ARBA00022840"/>
    </source>
</evidence>
<dbReference type="Proteomes" id="UP001501822">
    <property type="component" value="Unassembled WGS sequence"/>
</dbReference>
<dbReference type="Gene3D" id="3.40.50.300">
    <property type="entry name" value="P-loop containing nucleotide triphosphate hydrolases"/>
    <property type="match status" value="2"/>
</dbReference>
<feature type="domain" description="ABC transporter" evidence="5">
    <location>
        <begin position="255"/>
        <end position="497"/>
    </location>
</feature>
<organism evidence="6 7">
    <name type="scientific">Actinoallomurus spadix</name>
    <dbReference type="NCBI Taxonomy" id="79912"/>
    <lineage>
        <taxon>Bacteria</taxon>
        <taxon>Bacillati</taxon>
        <taxon>Actinomycetota</taxon>
        <taxon>Actinomycetes</taxon>
        <taxon>Streptosporangiales</taxon>
        <taxon>Thermomonosporaceae</taxon>
        <taxon>Actinoallomurus</taxon>
    </lineage>
</organism>
<dbReference type="Pfam" id="PF00005">
    <property type="entry name" value="ABC_tran"/>
    <property type="match status" value="2"/>
</dbReference>
<evidence type="ECO:0000313" key="6">
    <source>
        <dbReference type="EMBL" id="GAA0319272.1"/>
    </source>
</evidence>
<dbReference type="InterPro" id="IPR003439">
    <property type="entry name" value="ABC_transporter-like_ATP-bd"/>
</dbReference>
<dbReference type="InterPro" id="IPR003593">
    <property type="entry name" value="AAA+_ATPase"/>
</dbReference>
<reference evidence="7" key="1">
    <citation type="journal article" date="2019" name="Int. J. Syst. Evol. Microbiol.">
        <title>The Global Catalogue of Microorganisms (GCM) 10K type strain sequencing project: providing services to taxonomists for standard genome sequencing and annotation.</title>
        <authorList>
            <consortium name="The Broad Institute Genomics Platform"/>
            <consortium name="The Broad Institute Genome Sequencing Center for Infectious Disease"/>
            <person name="Wu L."/>
            <person name="Ma J."/>
        </authorList>
    </citation>
    <scope>NUCLEOTIDE SEQUENCE [LARGE SCALE GENOMIC DNA]</scope>
    <source>
        <strain evidence="7">JCM 3146</strain>
    </source>
</reference>
<dbReference type="SUPFAM" id="SSF52540">
    <property type="entry name" value="P-loop containing nucleoside triphosphate hydrolases"/>
    <property type="match status" value="2"/>
</dbReference>
<gene>
    <name evidence="6" type="ORF">GCM10010151_06300</name>
</gene>
<dbReference type="PROSITE" id="PS00211">
    <property type="entry name" value="ABC_TRANSPORTER_1"/>
    <property type="match status" value="1"/>
</dbReference>
<dbReference type="CDD" id="cd03215">
    <property type="entry name" value="ABC_Carb_Monos_II"/>
    <property type="match status" value="1"/>
</dbReference>
<keyword evidence="3" id="KW-0547">Nucleotide-binding</keyword>
<dbReference type="InterPro" id="IPR027417">
    <property type="entry name" value="P-loop_NTPase"/>
</dbReference>
<keyword evidence="1" id="KW-0813">Transport</keyword>